<sequence>MIAKENFVTNVCQKAQILDVGQYLDIRSYKRNRSVLLIRLQNGYRLIENGFRKLDINLDFDELKSTLKTIERIEFEALSRNPHIQNG</sequence>
<gene>
    <name evidence="1" type="ORF">ENX80_02165</name>
</gene>
<dbReference type="EMBL" id="DTPL01000141">
    <property type="protein sequence ID" value="HGA37611.1"/>
    <property type="molecule type" value="Genomic_DNA"/>
</dbReference>
<evidence type="ECO:0000313" key="1">
    <source>
        <dbReference type="EMBL" id="HGA37611.1"/>
    </source>
</evidence>
<reference evidence="1" key="1">
    <citation type="journal article" date="2020" name="mSystems">
        <title>Genome- and Community-Level Interaction Insights into Carbon Utilization and Element Cycling Functions of Hydrothermarchaeota in Hydrothermal Sediment.</title>
        <authorList>
            <person name="Zhou Z."/>
            <person name="Liu Y."/>
            <person name="Xu W."/>
            <person name="Pan J."/>
            <person name="Luo Z.H."/>
            <person name="Li M."/>
        </authorList>
    </citation>
    <scope>NUCLEOTIDE SEQUENCE [LARGE SCALE GENOMIC DNA]</scope>
    <source>
        <strain evidence="1">SpSt-972</strain>
    </source>
</reference>
<name>A0A832APS3_DESAE</name>
<dbReference type="AlphaFoldDB" id="A0A832APS3"/>
<protein>
    <submittedName>
        <fullName evidence="1">Uncharacterized protein</fullName>
    </submittedName>
</protein>
<proteinExistence type="predicted"/>
<comment type="caution">
    <text evidence="1">The sequence shown here is derived from an EMBL/GenBank/DDBJ whole genome shotgun (WGS) entry which is preliminary data.</text>
</comment>
<accession>A0A832APS3</accession>
<organism evidence="1">
    <name type="scientific">Desulfurella acetivorans</name>
    <dbReference type="NCBI Taxonomy" id="33002"/>
    <lineage>
        <taxon>Bacteria</taxon>
        <taxon>Pseudomonadati</taxon>
        <taxon>Campylobacterota</taxon>
        <taxon>Desulfurellia</taxon>
        <taxon>Desulfurellales</taxon>
        <taxon>Desulfurellaceae</taxon>
        <taxon>Desulfurella</taxon>
    </lineage>
</organism>